<dbReference type="PANTHER" id="PTHR34562:SF8">
    <property type="entry name" value="WPP DOMAIN-INTERACTING PROTEIN 1"/>
    <property type="match status" value="1"/>
</dbReference>
<feature type="transmembrane region" description="Helical" evidence="3">
    <location>
        <begin position="543"/>
        <end position="562"/>
    </location>
</feature>
<feature type="compositionally biased region" description="Polar residues" evidence="2">
    <location>
        <begin position="292"/>
        <end position="308"/>
    </location>
</feature>
<proteinExistence type="predicted"/>
<feature type="region of interest" description="Disordered" evidence="2">
    <location>
        <begin position="1"/>
        <end position="340"/>
    </location>
</feature>
<keyword evidence="3" id="KW-1133">Transmembrane helix</keyword>
<name>A0AAN7JQF6_9MYRT</name>
<reference evidence="4 5" key="1">
    <citation type="journal article" date="2023" name="Hortic Res">
        <title>Pangenome of water caltrop reveals structural variations and asymmetric subgenome divergence after allopolyploidization.</title>
        <authorList>
            <person name="Zhang X."/>
            <person name="Chen Y."/>
            <person name="Wang L."/>
            <person name="Yuan Y."/>
            <person name="Fang M."/>
            <person name="Shi L."/>
            <person name="Lu R."/>
            <person name="Comes H.P."/>
            <person name="Ma Y."/>
            <person name="Chen Y."/>
            <person name="Huang G."/>
            <person name="Zhou Y."/>
            <person name="Zheng Z."/>
            <person name="Qiu Y."/>
        </authorList>
    </citation>
    <scope>NUCLEOTIDE SEQUENCE [LARGE SCALE GENOMIC DNA]</scope>
    <source>
        <tissue evidence="4">Roots</tissue>
    </source>
</reference>
<keyword evidence="1" id="KW-0175">Coiled coil</keyword>
<dbReference type="EMBL" id="JAXIOK010000017">
    <property type="protein sequence ID" value="KAK4750578.1"/>
    <property type="molecule type" value="Genomic_DNA"/>
</dbReference>
<gene>
    <name evidence="4" type="ORF">SAY87_004060</name>
</gene>
<protein>
    <recommendedName>
        <fullName evidence="6">WPP domain-interacting protein 2</fullName>
    </recommendedName>
</protein>
<keyword evidence="3" id="KW-0812">Transmembrane</keyword>
<organism evidence="4 5">
    <name type="scientific">Trapa incisa</name>
    <dbReference type="NCBI Taxonomy" id="236973"/>
    <lineage>
        <taxon>Eukaryota</taxon>
        <taxon>Viridiplantae</taxon>
        <taxon>Streptophyta</taxon>
        <taxon>Embryophyta</taxon>
        <taxon>Tracheophyta</taxon>
        <taxon>Spermatophyta</taxon>
        <taxon>Magnoliopsida</taxon>
        <taxon>eudicotyledons</taxon>
        <taxon>Gunneridae</taxon>
        <taxon>Pentapetalae</taxon>
        <taxon>rosids</taxon>
        <taxon>malvids</taxon>
        <taxon>Myrtales</taxon>
        <taxon>Lythraceae</taxon>
        <taxon>Trapa</taxon>
    </lineage>
</organism>
<evidence type="ECO:0000256" key="1">
    <source>
        <dbReference type="SAM" id="Coils"/>
    </source>
</evidence>
<comment type="caution">
    <text evidence="4">The sequence shown here is derived from an EMBL/GenBank/DDBJ whole genome shotgun (WGS) entry which is preliminary data.</text>
</comment>
<dbReference type="AlphaFoldDB" id="A0AAN7JQF6"/>
<keyword evidence="3" id="KW-0472">Membrane</keyword>
<evidence type="ECO:0000256" key="2">
    <source>
        <dbReference type="SAM" id="MobiDB-lite"/>
    </source>
</evidence>
<dbReference type="Proteomes" id="UP001345219">
    <property type="component" value="Chromosome 4"/>
</dbReference>
<sequence length="575" mass="62778">MDSASQCSAHESVEENELTPERVLQACDTATSNFSGSYKNENLKPDTESATPVKENSPDLCAGKNSKAEESVGSPPIAKSHAGSSPPTTKGYGLKKWRRIRRDIQKDSSAIVDSSKATKRIFPSPANPTRPFHSNDAMAGSTSGMRYDGTSDGPAAFGSNMSSRVAAGAESDYSEDRSSKSSTAASVPKFRFELPSGSGYATGKIRINNLSGKTTSGSEKVSHLEKGQLESSKKQRGDRIKIEKENSQSSGESDSRSSEFVFTHANFSATSNGKRADNHDGECSDDAEESKVQFSEEGQNGYSKQNSGLFDDRSQDNSTAGMPWRPKREKHENSNSSVDRDPLVESILSLQSVQELLEKELQKFSDIPKEPLSPPLANSTGPCDVQLDSQQTGHIPQSFMETQVLTLTEKIKDLETKLEEARTSLQTKEDHISELMTSLSLRKLPKEEQGSGEFEAEHEGIFRQKIEAEIEYLGITRALQKLKAEEQQNMVDVQSKMKGKLGKVEADAALLKKWTGEGVGAHIMADTRGLDEVLSFQKQICKASFYLILQLVLLLVICLLFASRLSPKSAVSLPT</sequence>
<feature type="compositionally biased region" description="Polar residues" evidence="2">
    <location>
        <begin position="208"/>
        <end position="219"/>
    </location>
</feature>
<evidence type="ECO:0008006" key="6">
    <source>
        <dbReference type="Google" id="ProtNLM"/>
    </source>
</evidence>
<evidence type="ECO:0000313" key="4">
    <source>
        <dbReference type="EMBL" id="KAK4750578.1"/>
    </source>
</evidence>
<keyword evidence="5" id="KW-1185">Reference proteome</keyword>
<feature type="coiled-coil region" evidence="1">
    <location>
        <begin position="404"/>
        <end position="431"/>
    </location>
</feature>
<feature type="compositionally biased region" description="Basic and acidic residues" evidence="2">
    <location>
        <begin position="329"/>
        <end position="340"/>
    </location>
</feature>
<dbReference type="InterPro" id="IPR044696">
    <property type="entry name" value="WIP1/2/3"/>
</dbReference>
<feature type="compositionally biased region" description="Basic and acidic residues" evidence="2">
    <location>
        <begin position="220"/>
        <end position="246"/>
    </location>
</feature>
<evidence type="ECO:0000256" key="3">
    <source>
        <dbReference type="SAM" id="Phobius"/>
    </source>
</evidence>
<dbReference type="PANTHER" id="PTHR34562">
    <property type="entry name" value="WPP DOMAIN-INTERACTING PROTEIN 2"/>
    <property type="match status" value="1"/>
</dbReference>
<evidence type="ECO:0000313" key="5">
    <source>
        <dbReference type="Proteomes" id="UP001345219"/>
    </source>
</evidence>
<accession>A0AAN7JQF6</accession>
<feature type="compositionally biased region" description="Polar residues" evidence="2">
    <location>
        <begin position="28"/>
        <end position="40"/>
    </location>
</feature>